<organism evidence="3 4">
    <name type="scientific">Candidatus Neomicrothrix subdominans</name>
    <dbReference type="NCBI Taxonomy" id="2954438"/>
    <lineage>
        <taxon>Bacteria</taxon>
        <taxon>Bacillati</taxon>
        <taxon>Actinomycetota</taxon>
        <taxon>Acidimicrobiia</taxon>
        <taxon>Acidimicrobiales</taxon>
        <taxon>Microthrixaceae</taxon>
        <taxon>Candidatus Neomicrothrix</taxon>
    </lineage>
</organism>
<accession>A0A936NA48</accession>
<dbReference type="PANTHER" id="PTHR46797:SF1">
    <property type="entry name" value="METHYLPHOSPHONATE SYNTHASE"/>
    <property type="match status" value="1"/>
</dbReference>
<evidence type="ECO:0000313" key="3">
    <source>
        <dbReference type="EMBL" id="MBK9296215.1"/>
    </source>
</evidence>
<dbReference type="InterPro" id="IPR050807">
    <property type="entry name" value="TransReg_Diox_bact_type"/>
</dbReference>
<sequence length="110" mass="12443">MAHLLLLECRSVDRRPCRLYAVDRCSARPDDGRVADELEAAFGQVVRQLREAKGMSQEELSFACGRHRTYISLIERGKNSPSMRTLWMLAEALGVRPDELVRVTVDRLGA</sequence>
<dbReference type="InterPro" id="IPR010982">
    <property type="entry name" value="Lambda_DNA-bd_dom_sf"/>
</dbReference>
<dbReference type="InterPro" id="IPR001387">
    <property type="entry name" value="Cro/C1-type_HTH"/>
</dbReference>
<dbReference type="EMBL" id="JADJZA010000001">
    <property type="protein sequence ID" value="MBK9296215.1"/>
    <property type="molecule type" value="Genomic_DNA"/>
</dbReference>
<protein>
    <submittedName>
        <fullName evidence="3">Helix-turn-helix transcriptional regulator</fullName>
    </submittedName>
</protein>
<name>A0A936NA48_9ACTN</name>
<dbReference type="AlphaFoldDB" id="A0A936NA48"/>
<reference evidence="3 4" key="1">
    <citation type="submission" date="2020-10" db="EMBL/GenBank/DDBJ databases">
        <title>Connecting structure to function with the recovery of over 1000 high-quality activated sludge metagenome-assembled genomes encoding full-length rRNA genes using long-read sequencing.</title>
        <authorList>
            <person name="Singleton C.M."/>
            <person name="Petriglieri F."/>
            <person name="Kristensen J.M."/>
            <person name="Kirkegaard R.H."/>
            <person name="Michaelsen T.Y."/>
            <person name="Andersen M.H."/>
            <person name="Karst S.M."/>
            <person name="Dueholm M.S."/>
            <person name="Nielsen P.H."/>
            <person name="Albertsen M."/>
        </authorList>
    </citation>
    <scope>NUCLEOTIDE SEQUENCE [LARGE SCALE GENOMIC DNA]</scope>
    <source>
        <strain evidence="3">Lyne_18-Q3-R50-59_MAXAC.006</strain>
    </source>
</reference>
<dbReference type="GO" id="GO:0003700">
    <property type="term" value="F:DNA-binding transcription factor activity"/>
    <property type="evidence" value="ECO:0007669"/>
    <property type="project" value="TreeGrafter"/>
</dbReference>
<dbReference type="GO" id="GO:0005829">
    <property type="term" value="C:cytosol"/>
    <property type="evidence" value="ECO:0007669"/>
    <property type="project" value="TreeGrafter"/>
</dbReference>
<evidence type="ECO:0000256" key="1">
    <source>
        <dbReference type="ARBA" id="ARBA00023125"/>
    </source>
</evidence>
<evidence type="ECO:0000259" key="2">
    <source>
        <dbReference type="PROSITE" id="PS50943"/>
    </source>
</evidence>
<dbReference type="SMART" id="SM00530">
    <property type="entry name" value="HTH_XRE"/>
    <property type="match status" value="1"/>
</dbReference>
<proteinExistence type="predicted"/>
<dbReference type="PROSITE" id="PS50943">
    <property type="entry name" value="HTH_CROC1"/>
    <property type="match status" value="1"/>
</dbReference>
<dbReference type="CDD" id="cd00093">
    <property type="entry name" value="HTH_XRE"/>
    <property type="match status" value="1"/>
</dbReference>
<comment type="caution">
    <text evidence="3">The sequence shown here is derived from an EMBL/GenBank/DDBJ whole genome shotgun (WGS) entry which is preliminary data.</text>
</comment>
<dbReference type="PANTHER" id="PTHR46797">
    <property type="entry name" value="HTH-TYPE TRANSCRIPTIONAL REGULATOR"/>
    <property type="match status" value="1"/>
</dbReference>
<dbReference type="GO" id="GO:0003677">
    <property type="term" value="F:DNA binding"/>
    <property type="evidence" value="ECO:0007669"/>
    <property type="project" value="UniProtKB-KW"/>
</dbReference>
<feature type="domain" description="HTH cro/C1-type" evidence="2">
    <location>
        <begin position="46"/>
        <end position="100"/>
    </location>
</feature>
<dbReference type="Gene3D" id="1.10.260.40">
    <property type="entry name" value="lambda repressor-like DNA-binding domains"/>
    <property type="match status" value="1"/>
</dbReference>
<dbReference type="Pfam" id="PF01381">
    <property type="entry name" value="HTH_3"/>
    <property type="match status" value="1"/>
</dbReference>
<keyword evidence="1" id="KW-0238">DNA-binding</keyword>
<dbReference type="Proteomes" id="UP000727993">
    <property type="component" value="Unassembled WGS sequence"/>
</dbReference>
<dbReference type="SUPFAM" id="SSF47413">
    <property type="entry name" value="lambda repressor-like DNA-binding domains"/>
    <property type="match status" value="1"/>
</dbReference>
<evidence type="ECO:0000313" key="4">
    <source>
        <dbReference type="Proteomes" id="UP000727993"/>
    </source>
</evidence>
<gene>
    <name evidence="3" type="ORF">IPN02_04980</name>
</gene>